<evidence type="ECO:0000313" key="2">
    <source>
        <dbReference type="Proteomes" id="UP000247152"/>
    </source>
</evidence>
<accession>A0A317TY87</accession>
<protein>
    <submittedName>
        <fullName evidence="1">Uncharacterized protein</fullName>
    </submittedName>
</protein>
<reference evidence="1 2" key="1">
    <citation type="submission" date="2018-05" db="EMBL/GenBank/DDBJ databases">
        <title>Legionella qingyii sp.nov., whole genome shotgun sequence.</title>
        <authorList>
            <person name="Wu H."/>
            <person name="Zhu Q."/>
            <person name="Hu C."/>
        </authorList>
    </citation>
    <scope>NUCLEOTIDE SEQUENCE [LARGE SCALE GENOMIC DNA]</scope>
    <source>
        <strain evidence="1 2">HEB18</strain>
    </source>
</reference>
<proteinExistence type="predicted"/>
<comment type="caution">
    <text evidence="1">The sequence shown here is derived from an EMBL/GenBank/DDBJ whole genome shotgun (WGS) entry which is preliminary data.</text>
</comment>
<dbReference type="EMBL" id="QHJG01000081">
    <property type="protein sequence ID" value="PWY53775.1"/>
    <property type="molecule type" value="Genomic_DNA"/>
</dbReference>
<dbReference type="AlphaFoldDB" id="A0A317TY87"/>
<evidence type="ECO:0000313" key="1">
    <source>
        <dbReference type="EMBL" id="PWY53775.1"/>
    </source>
</evidence>
<dbReference type="Proteomes" id="UP000247152">
    <property type="component" value="Unassembled WGS sequence"/>
</dbReference>
<name>A0A317TY87_9GAMM</name>
<gene>
    <name evidence="1" type="ORF">DGG96_20555</name>
</gene>
<organism evidence="1 2">
    <name type="scientific">Legionella qingyii</name>
    <dbReference type="NCBI Taxonomy" id="2184757"/>
    <lineage>
        <taxon>Bacteria</taxon>
        <taxon>Pseudomonadati</taxon>
        <taxon>Pseudomonadota</taxon>
        <taxon>Gammaproteobacteria</taxon>
        <taxon>Legionellales</taxon>
        <taxon>Legionellaceae</taxon>
        <taxon>Legionella</taxon>
    </lineage>
</organism>
<sequence length="76" mass="8002">MVRNDCCVGTIKGDLHGANIIPHTDVGVRASGERIDTILVAVVLIVSGKLNGNVIDDFKDAVSFGNNDYVQTTTTG</sequence>